<accession>A0AAQ3MG10</accession>
<evidence type="ECO:0000256" key="1">
    <source>
        <dbReference type="SAM" id="Phobius"/>
    </source>
</evidence>
<name>A0AAQ3MG10_VIGMU</name>
<keyword evidence="3" id="KW-1185">Reference proteome</keyword>
<feature type="transmembrane region" description="Helical" evidence="1">
    <location>
        <begin position="17"/>
        <end position="34"/>
    </location>
</feature>
<dbReference type="Proteomes" id="UP001374535">
    <property type="component" value="Chromosome 11"/>
</dbReference>
<keyword evidence="1" id="KW-0812">Transmembrane</keyword>
<dbReference type="EMBL" id="CP144690">
    <property type="protein sequence ID" value="WVY90317.1"/>
    <property type="molecule type" value="Genomic_DNA"/>
</dbReference>
<reference evidence="2 3" key="1">
    <citation type="journal article" date="2023" name="Life. Sci Alliance">
        <title>Evolutionary insights into 3D genome organization and epigenetic landscape of Vigna mungo.</title>
        <authorList>
            <person name="Junaid A."/>
            <person name="Singh B."/>
            <person name="Bhatia S."/>
        </authorList>
    </citation>
    <scope>NUCLEOTIDE SEQUENCE [LARGE SCALE GENOMIC DNA]</scope>
    <source>
        <strain evidence="2">Urdbean</strain>
    </source>
</reference>
<evidence type="ECO:0000313" key="3">
    <source>
        <dbReference type="Proteomes" id="UP001374535"/>
    </source>
</evidence>
<proteinExistence type="predicted"/>
<dbReference type="AlphaFoldDB" id="A0AAQ3MG10"/>
<keyword evidence="1" id="KW-0472">Membrane</keyword>
<sequence length="101" mass="11160">MASVIRRPEAIANEVNLLYIVLLSHALFFPRKLFSPPLRHRLRRRVAAAAIQLVLLLLPSNTLHCLPIAASSFHSSSSSSSQGINKAGSFLKDVFLNVLRN</sequence>
<organism evidence="2 3">
    <name type="scientific">Vigna mungo</name>
    <name type="common">Black gram</name>
    <name type="synonym">Phaseolus mungo</name>
    <dbReference type="NCBI Taxonomy" id="3915"/>
    <lineage>
        <taxon>Eukaryota</taxon>
        <taxon>Viridiplantae</taxon>
        <taxon>Streptophyta</taxon>
        <taxon>Embryophyta</taxon>
        <taxon>Tracheophyta</taxon>
        <taxon>Spermatophyta</taxon>
        <taxon>Magnoliopsida</taxon>
        <taxon>eudicotyledons</taxon>
        <taxon>Gunneridae</taxon>
        <taxon>Pentapetalae</taxon>
        <taxon>rosids</taxon>
        <taxon>fabids</taxon>
        <taxon>Fabales</taxon>
        <taxon>Fabaceae</taxon>
        <taxon>Papilionoideae</taxon>
        <taxon>50 kb inversion clade</taxon>
        <taxon>NPAAA clade</taxon>
        <taxon>indigoferoid/millettioid clade</taxon>
        <taxon>Phaseoleae</taxon>
        <taxon>Vigna</taxon>
    </lineage>
</organism>
<protein>
    <submittedName>
        <fullName evidence="2">Uncharacterized protein</fullName>
    </submittedName>
</protein>
<keyword evidence="1" id="KW-1133">Transmembrane helix</keyword>
<feature type="transmembrane region" description="Helical" evidence="1">
    <location>
        <begin position="46"/>
        <end position="70"/>
    </location>
</feature>
<evidence type="ECO:0000313" key="2">
    <source>
        <dbReference type="EMBL" id="WVY90317.1"/>
    </source>
</evidence>
<gene>
    <name evidence="2" type="ORF">V8G54_035831</name>
</gene>